<proteinExistence type="inferred from homology"/>
<protein>
    <submittedName>
        <fullName evidence="4">RAD52 motif-containing protein 1</fullName>
    </submittedName>
</protein>
<dbReference type="SUPFAM" id="SSF54768">
    <property type="entry name" value="dsRNA-binding domain-like"/>
    <property type="match status" value="1"/>
</dbReference>
<dbReference type="Pfam" id="PF04098">
    <property type="entry name" value="Rad52_Rad22"/>
    <property type="match status" value="1"/>
</dbReference>
<keyword evidence="5" id="KW-1185">Reference proteome</keyword>
<sequence length="170" mass="19773">MKMPRDNFQSRFLKLNSHAMEELIVYYFGFNYWSLRVMDLQRVETNENENEMKFICMIKVTTKDGLISEGIGVGKAPLTTNHPGLVVTAYRTARKFAVENAKADALSKFVIIELANGKRLMDVNYQRPDQIPIKTRRDEVCCEVRNLCSDPENDSFYHFDGFNESEWIEN</sequence>
<dbReference type="GO" id="GO:0006302">
    <property type="term" value="P:double-strand break repair"/>
    <property type="evidence" value="ECO:0007669"/>
    <property type="project" value="UniProtKB-ARBA"/>
</dbReference>
<reference evidence="4 5" key="1">
    <citation type="journal article" date="2019" name="PLoS Biol.">
        <title>Sex chromosomes control vertical transmission of feminizing Wolbachia symbionts in an isopod.</title>
        <authorList>
            <person name="Becking T."/>
            <person name="Chebbi M.A."/>
            <person name="Giraud I."/>
            <person name="Moumen B."/>
            <person name="Laverre T."/>
            <person name="Caubet Y."/>
            <person name="Peccoud J."/>
            <person name="Gilbert C."/>
            <person name="Cordaux R."/>
        </authorList>
    </citation>
    <scope>NUCLEOTIDE SEQUENCE [LARGE SCALE GENOMIC DNA]</scope>
    <source>
        <strain evidence="4">ANa2</strain>
        <tissue evidence="4">Whole body excluding digestive tract and cuticle</tissue>
    </source>
</reference>
<accession>A0A5N5THP7</accession>
<evidence type="ECO:0000256" key="3">
    <source>
        <dbReference type="ARBA" id="ARBA00023204"/>
    </source>
</evidence>
<comment type="similarity">
    <text evidence="1">Belongs to the RAD52 family.</text>
</comment>
<dbReference type="InterPro" id="IPR040224">
    <property type="entry name" value="RDM1"/>
</dbReference>
<evidence type="ECO:0000313" key="5">
    <source>
        <dbReference type="Proteomes" id="UP000326759"/>
    </source>
</evidence>
<feature type="non-terminal residue" evidence="4">
    <location>
        <position position="170"/>
    </location>
</feature>
<dbReference type="InterPro" id="IPR042525">
    <property type="entry name" value="Rad52_Rad59_Rad22_sf"/>
</dbReference>
<comment type="caution">
    <text evidence="4">The sequence shown here is derived from an EMBL/GenBank/DDBJ whole genome shotgun (WGS) entry which is preliminary data.</text>
</comment>
<gene>
    <name evidence="4" type="primary">RDM1</name>
    <name evidence="4" type="ORF">Anas_10378</name>
</gene>
<dbReference type="OrthoDB" id="6287754at2759"/>
<dbReference type="AlphaFoldDB" id="A0A5N5THP7"/>
<dbReference type="PANTHER" id="PTHR31164:SF1">
    <property type="entry name" value="RAD52 MOTIF-CONTAINING PROTEIN 1"/>
    <property type="match status" value="1"/>
</dbReference>
<keyword evidence="3" id="KW-0234">DNA repair</keyword>
<keyword evidence="2" id="KW-0227">DNA damage</keyword>
<dbReference type="Gene3D" id="3.30.390.80">
    <property type="entry name" value="DNA repair protein Rad52/59/22"/>
    <property type="match status" value="1"/>
</dbReference>
<dbReference type="Proteomes" id="UP000326759">
    <property type="component" value="Unassembled WGS sequence"/>
</dbReference>
<evidence type="ECO:0000256" key="2">
    <source>
        <dbReference type="ARBA" id="ARBA00022763"/>
    </source>
</evidence>
<dbReference type="EMBL" id="SEYY01000968">
    <property type="protein sequence ID" value="KAB7506166.1"/>
    <property type="molecule type" value="Genomic_DNA"/>
</dbReference>
<dbReference type="PANTHER" id="PTHR31164">
    <property type="entry name" value="RAD52 MOTIF-CONTAINING PROTEIN 1"/>
    <property type="match status" value="1"/>
</dbReference>
<organism evidence="4 5">
    <name type="scientific">Armadillidium nasatum</name>
    <dbReference type="NCBI Taxonomy" id="96803"/>
    <lineage>
        <taxon>Eukaryota</taxon>
        <taxon>Metazoa</taxon>
        <taxon>Ecdysozoa</taxon>
        <taxon>Arthropoda</taxon>
        <taxon>Crustacea</taxon>
        <taxon>Multicrustacea</taxon>
        <taxon>Malacostraca</taxon>
        <taxon>Eumalacostraca</taxon>
        <taxon>Peracarida</taxon>
        <taxon>Isopoda</taxon>
        <taxon>Oniscidea</taxon>
        <taxon>Crinocheta</taxon>
        <taxon>Armadillidiidae</taxon>
        <taxon>Armadillidium</taxon>
    </lineage>
</organism>
<evidence type="ECO:0000256" key="1">
    <source>
        <dbReference type="ARBA" id="ARBA00006638"/>
    </source>
</evidence>
<dbReference type="GO" id="GO:0006310">
    <property type="term" value="P:DNA recombination"/>
    <property type="evidence" value="ECO:0007669"/>
    <property type="project" value="UniProtKB-ARBA"/>
</dbReference>
<dbReference type="GO" id="GO:0005730">
    <property type="term" value="C:nucleolus"/>
    <property type="evidence" value="ECO:0007669"/>
    <property type="project" value="TreeGrafter"/>
</dbReference>
<dbReference type="InterPro" id="IPR041247">
    <property type="entry name" value="Rad52_fam"/>
</dbReference>
<evidence type="ECO:0000313" key="4">
    <source>
        <dbReference type="EMBL" id="KAB7506166.1"/>
    </source>
</evidence>
<name>A0A5N5THP7_9CRUS</name>